<dbReference type="Proteomes" id="UP000324159">
    <property type="component" value="Unassembled WGS sequence"/>
</dbReference>
<reference evidence="7 8" key="1">
    <citation type="submission" date="2019-07" db="EMBL/GenBank/DDBJ databases">
        <title>Genomic Encyclopedia of Type Strains, Phase IV (KMG-IV): sequencing the most valuable type-strain genomes for metagenomic binning, comparative biology and taxonomic classification.</title>
        <authorList>
            <person name="Goeker M."/>
        </authorList>
    </citation>
    <scope>NUCLEOTIDE SEQUENCE [LARGE SCALE GENOMIC DNA]</scope>
    <source>
        <strain evidence="7 8">SS015</strain>
    </source>
</reference>
<comment type="caution">
    <text evidence="7">The sequence shown here is derived from an EMBL/GenBank/DDBJ whole genome shotgun (WGS) entry which is preliminary data.</text>
</comment>
<evidence type="ECO:0000256" key="4">
    <source>
        <dbReference type="HAMAP-Rule" id="MF_01401"/>
    </source>
</evidence>
<evidence type="ECO:0000313" key="7">
    <source>
        <dbReference type="EMBL" id="TYO98695.1"/>
    </source>
</evidence>
<dbReference type="GO" id="GO:0008113">
    <property type="term" value="F:peptide-methionine (S)-S-oxide reductase activity"/>
    <property type="evidence" value="ECO:0007669"/>
    <property type="project" value="UniProtKB-UniRule"/>
</dbReference>
<evidence type="ECO:0000259" key="6">
    <source>
        <dbReference type="Pfam" id="PF01625"/>
    </source>
</evidence>
<dbReference type="GO" id="GO:0033744">
    <property type="term" value="F:L-methionine:thioredoxin-disulfide S-oxidoreductase activity"/>
    <property type="evidence" value="ECO:0007669"/>
    <property type="project" value="RHEA"/>
</dbReference>
<evidence type="ECO:0000313" key="8">
    <source>
        <dbReference type="Proteomes" id="UP000324159"/>
    </source>
</evidence>
<dbReference type="RefSeq" id="WP_148895636.1">
    <property type="nucleotide sequence ID" value="NZ_VNIB01000005.1"/>
</dbReference>
<comment type="catalytic activity">
    <reaction evidence="3 4">
        <text>[thioredoxin]-disulfide + L-methionine + H2O = L-methionine (S)-S-oxide + [thioredoxin]-dithiol</text>
        <dbReference type="Rhea" id="RHEA:19993"/>
        <dbReference type="Rhea" id="RHEA-COMP:10698"/>
        <dbReference type="Rhea" id="RHEA-COMP:10700"/>
        <dbReference type="ChEBI" id="CHEBI:15377"/>
        <dbReference type="ChEBI" id="CHEBI:29950"/>
        <dbReference type="ChEBI" id="CHEBI:50058"/>
        <dbReference type="ChEBI" id="CHEBI:57844"/>
        <dbReference type="ChEBI" id="CHEBI:58772"/>
        <dbReference type="EC" id="1.8.4.11"/>
    </reaction>
</comment>
<gene>
    <name evidence="4" type="primary">msrA</name>
    <name evidence="7" type="ORF">EDC39_10557</name>
</gene>
<dbReference type="EMBL" id="VNIB01000005">
    <property type="protein sequence ID" value="TYO98695.1"/>
    <property type="molecule type" value="Genomic_DNA"/>
</dbReference>
<dbReference type="SUPFAM" id="SSF55068">
    <property type="entry name" value="Peptide methionine sulfoxide reductase"/>
    <property type="match status" value="1"/>
</dbReference>
<dbReference type="InterPro" id="IPR002569">
    <property type="entry name" value="Met_Sox_Rdtase_MsrA_dom"/>
</dbReference>
<dbReference type="AlphaFoldDB" id="A0A5D3WMZ2"/>
<feature type="domain" description="Peptide methionine sulphoxide reductase MsrA" evidence="6">
    <location>
        <begin position="35"/>
        <end position="184"/>
    </location>
</feature>
<comment type="catalytic activity">
    <reaction evidence="2 4">
        <text>L-methionyl-[protein] + [thioredoxin]-disulfide + H2O = L-methionyl-(S)-S-oxide-[protein] + [thioredoxin]-dithiol</text>
        <dbReference type="Rhea" id="RHEA:14217"/>
        <dbReference type="Rhea" id="RHEA-COMP:10698"/>
        <dbReference type="Rhea" id="RHEA-COMP:10700"/>
        <dbReference type="Rhea" id="RHEA-COMP:12313"/>
        <dbReference type="Rhea" id="RHEA-COMP:12315"/>
        <dbReference type="ChEBI" id="CHEBI:15377"/>
        <dbReference type="ChEBI" id="CHEBI:16044"/>
        <dbReference type="ChEBI" id="CHEBI:29950"/>
        <dbReference type="ChEBI" id="CHEBI:44120"/>
        <dbReference type="ChEBI" id="CHEBI:50058"/>
        <dbReference type="EC" id="1.8.4.11"/>
    </reaction>
</comment>
<dbReference type="Gene3D" id="3.30.1060.10">
    <property type="entry name" value="Peptide methionine sulphoxide reductase MsrA"/>
    <property type="match status" value="1"/>
</dbReference>
<dbReference type="FunFam" id="3.30.1060.10:FF:000003">
    <property type="entry name" value="Peptide methionine sulfoxide reductase MsrA"/>
    <property type="match status" value="1"/>
</dbReference>
<dbReference type="EC" id="1.8.4.11" evidence="4"/>
<comment type="function">
    <text evidence="4">Has an important function as a repair enzyme for proteins that have been inactivated by oxidation. Catalyzes the reversible oxidation-reduction of methionine sulfoxide in proteins to methionine.</text>
</comment>
<dbReference type="OrthoDB" id="4174719at2"/>
<proteinExistence type="inferred from homology"/>
<evidence type="ECO:0000256" key="5">
    <source>
        <dbReference type="SAM" id="SignalP"/>
    </source>
</evidence>
<dbReference type="HAMAP" id="MF_01401">
    <property type="entry name" value="MsrA"/>
    <property type="match status" value="1"/>
</dbReference>
<feature type="signal peptide" evidence="5">
    <location>
        <begin position="1"/>
        <end position="20"/>
    </location>
</feature>
<organism evidence="7 8">
    <name type="scientific">Geothermobacter ehrlichii</name>
    <dbReference type="NCBI Taxonomy" id="213224"/>
    <lineage>
        <taxon>Bacteria</taxon>
        <taxon>Pseudomonadati</taxon>
        <taxon>Thermodesulfobacteriota</taxon>
        <taxon>Desulfuromonadia</taxon>
        <taxon>Desulfuromonadales</taxon>
        <taxon>Geothermobacteraceae</taxon>
        <taxon>Geothermobacter</taxon>
    </lineage>
</organism>
<comment type="similarity">
    <text evidence="4">Belongs to the MsrA Met sulfoxide reductase family.</text>
</comment>
<dbReference type="PANTHER" id="PTHR43774">
    <property type="entry name" value="PEPTIDE METHIONINE SULFOXIDE REDUCTASE"/>
    <property type="match status" value="1"/>
</dbReference>
<protein>
    <recommendedName>
        <fullName evidence="4">Peptide methionine sulfoxide reductase MsrA</fullName>
        <shortName evidence="4">Protein-methionine-S-oxide reductase</shortName>
        <ecNumber evidence="4">1.8.4.11</ecNumber>
    </recommendedName>
    <alternativeName>
        <fullName evidence="4">Peptide-methionine (S)-S-oxide reductase</fullName>
        <shortName evidence="4">Peptide Met(O) reductase</shortName>
    </alternativeName>
</protein>
<evidence type="ECO:0000256" key="3">
    <source>
        <dbReference type="ARBA" id="ARBA00048782"/>
    </source>
</evidence>
<evidence type="ECO:0000256" key="2">
    <source>
        <dbReference type="ARBA" id="ARBA00047806"/>
    </source>
</evidence>
<dbReference type="NCBIfam" id="TIGR00401">
    <property type="entry name" value="msrA"/>
    <property type="match status" value="1"/>
</dbReference>
<dbReference type="Pfam" id="PF01625">
    <property type="entry name" value="PMSR"/>
    <property type="match status" value="1"/>
</dbReference>
<feature type="chain" id="PRO_5022780509" description="Peptide methionine sulfoxide reductase MsrA" evidence="5">
    <location>
        <begin position="21"/>
        <end position="204"/>
    </location>
</feature>
<keyword evidence="8" id="KW-1185">Reference proteome</keyword>
<name>A0A5D3WMZ2_9BACT</name>
<keyword evidence="5" id="KW-0732">Signal</keyword>
<keyword evidence="1 4" id="KW-0560">Oxidoreductase</keyword>
<accession>A0A5D3WMZ2</accession>
<evidence type="ECO:0000256" key="1">
    <source>
        <dbReference type="ARBA" id="ARBA00023002"/>
    </source>
</evidence>
<dbReference type="InterPro" id="IPR036509">
    <property type="entry name" value="Met_Sox_Rdtase_MsrA_sf"/>
</dbReference>
<sequence>MKNILRLALLLLAFSPPALAAESGAPMKGKDVAVATFAGGCFWCMEHPFEKLDGVIAVISGYTGGHVKNPTYREVSAGGTGHAEAVQISFDPEWIGYERLLEVFWMNIDPTDAGGQFVDRGDQYRSAIFYHNEEQKRLAEASKVRLAASGRFEKPIVTEIMPASTFYRAEEYHQDYYRKSPLRYYFYRSGSGRDEYLQKVWGKR</sequence>
<dbReference type="PANTHER" id="PTHR43774:SF1">
    <property type="entry name" value="PEPTIDE METHIONINE SULFOXIDE REDUCTASE MSRA 2"/>
    <property type="match status" value="1"/>
</dbReference>
<feature type="active site" evidence="4">
    <location>
        <position position="41"/>
    </location>
</feature>